<keyword evidence="4" id="KW-1185">Reference proteome</keyword>
<evidence type="ECO:0000313" key="3">
    <source>
        <dbReference type="EMBL" id="CAK0789297.1"/>
    </source>
</evidence>
<accession>A0ABN9PDS7</accession>
<evidence type="ECO:0000256" key="1">
    <source>
        <dbReference type="SAM" id="MobiDB-lite"/>
    </source>
</evidence>
<organism evidence="3 4">
    <name type="scientific">Prorocentrum cordatum</name>
    <dbReference type="NCBI Taxonomy" id="2364126"/>
    <lineage>
        <taxon>Eukaryota</taxon>
        <taxon>Sar</taxon>
        <taxon>Alveolata</taxon>
        <taxon>Dinophyceae</taxon>
        <taxon>Prorocentrales</taxon>
        <taxon>Prorocentraceae</taxon>
        <taxon>Prorocentrum</taxon>
    </lineage>
</organism>
<name>A0ABN9PDS7_9DINO</name>
<gene>
    <name evidence="3" type="ORF">PCOR1329_LOCUS919</name>
</gene>
<dbReference type="Proteomes" id="UP001189429">
    <property type="component" value="Unassembled WGS sequence"/>
</dbReference>
<evidence type="ECO:0000313" key="4">
    <source>
        <dbReference type="Proteomes" id="UP001189429"/>
    </source>
</evidence>
<protein>
    <submittedName>
        <fullName evidence="3">Uncharacterized protein</fullName>
    </submittedName>
</protein>
<keyword evidence="2" id="KW-0732">Signal</keyword>
<feature type="compositionally biased region" description="Low complexity" evidence="1">
    <location>
        <begin position="45"/>
        <end position="57"/>
    </location>
</feature>
<evidence type="ECO:0000256" key="2">
    <source>
        <dbReference type="SAM" id="SignalP"/>
    </source>
</evidence>
<sequence>MRCKWPAACATLGLTCLTAVSLRGQSRDPGLLSVTVLRQAPPPAQAQGQPGALGPGPRQVSPPAPADARPGALDLAPRQASAAAPAPEGARSSAQRQASPPAAASAPAEAKQDVVAVLPPQAEAPPLAAASALAEVKQDVVAGVPPQAEALPTAPAHAATRAWRDKDSVVPDVCPVCPEVPKSLIILDGQITAGLGDRHFLFQRIGGIARLLCANFTARSPREQLGPYFNDGHLVSASVGWDRYFDTQSFPGPRLYNKSDWKVRFNQTPHDTIEDNRSDHTISSRMSDFSRGLAAALEGRSFTWHIRSWLLSDTWTKLARKVWPGVEKCVGEVQLRRSPFVGEIAGQVIAQLGLKRGGFSTLHIRRLKDVRARCNSDVPVTLRYMSCAAQSETAPVLLFTDELDEGYLKPLLAGLTALGLTVHHGDPVATRIVNELGTGPDNFLVYFVSKEIQAWASRQFFRSWHNCPPVPREPCH</sequence>
<reference evidence="3" key="1">
    <citation type="submission" date="2023-10" db="EMBL/GenBank/DDBJ databases">
        <authorList>
            <person name="Chen Y."/>
            <person name="Shah S."/>
            <person name="Dougan E. K."/>
            <person name="Thang M."/>
            <person name="Chan C."/>
        </authorList>
    </citation>
    <scope>NUCLEOTIDE SEQUENCE [LARGE SCALE GENOMIC DNA]</scope>
</reference>
<comment type="caution">
    <text evidence="3">The sequence shown here is derived from an EMBL/GenBank/DDBJ whole genome shotgun (WGS) entry which is preliminary data.</text>
</comment>
<dbReference type="EMBL" id="CAUYUJ010000217">
    <property type="protein sequence ID" value="CAK0789297.1"/>
    <property type="molecule type" value="Genomic_DNA"/>
</dbReference>
<feature type="signal peptide" evidence="2">
    <location>
        <begin position="1"/>
        <end position="21"/>
    </location>
</feature>
<feature type="compositionally biased region" description="Low complexity" evidence="1">
    <location>
        <begin position="76"/>
        <end position="107"/>
    </location>
</feature>
<feature type="region of interest" description="Disordered" evidence="1">
    <location>
        <begin position="42"/>
        <end position="107"/>
    </location>
</feature>
<proteinExistence type="predicted"/>
<feature type="chain" id="PRO_5047396101" evidence="2">
    <location>
        <begin position="22"/>
        <end position="476"/>
    </location>
</feature>